<accession>A0A7R9E6G9</accession>
<dbReference type="CDD" id="cd15900">
    <property type="entry name" value="EFh_MICU"/>
    <property type="match status" value="1"/>
</dbReference>
<evidence type="ECO:0000256" key="6">
    <source>
        <dbReference type="ARBA" id="ARBA00022723"/>
    </source>
</evidence>
<dbReference type="EMBL" id="OB793602">
    <property type="protein sequence ID" value="CAD7427979.1"/>
    <property type="molecule type" value="Genomic_DNA"/>
</dbReference>
<dbReference type="InterPro" id="IPR001117">
    <property type="entry name" value="Cu-oxidase_2nd"/>
</dbReference>
<keyword evidence="7" id="KW-0677">Repeat</keyword>
<evidence type="ECO:0000256" key="12">
    <source>
        <dbReference type="ARBA" id="ARBA00023128"/>
    </source>
</evidence>
<evidence type="ECO:0000256" key="11">
    <source>
        <dbReference type="ARBA" id="ARBA00023065"/>
    </source>
</evidence>
<dbReference type="FunFam" id="2.60.40.420:FF:000045">
    <property type="entry name" value="Laccase 2"/>
    <property type="match status" value="1"/>
</dbReference>
<feature type="domain" description="EF-hand" evidence="15">
    <location>
        <begin position="425"/>
        <end position="460"/>
    </location>
</feature>
<keyword evidence="13" id="KW-0472">Membrane</keyword>
<organism evidence="16">
    <name type="scientific">Timema monikensis</name>
    <dbReference type="NCBI Taxonomy" id="170555"/>
    <lineage>
        <taxon>Eukaryota</taxon>
        <taxon>Metazoa</taxon>
        <taxon>Ecdysozoa</taxon>
        <taxon>Arthropoda</taxon>
        <taxon>Hexapoda</taxon>
        <taxon>Insecta</taxon>
        <taxon>Pterygota</taxon>
        <taxon>Neoptera</taxon>
        <taxon>Polyneoptera</taxon>
        <taxon>Phasmatodea</taxon>
        <taxon>Timematodea</taxon>
        <taxon>Timematoidea</taxon>
        <taxon>Timematidae</taxon>
        <taxon>Timema</taxon>
    </lineage>
</organism>
<evidence type="ECO:0000256" key="2">
    <source>
        <dbReference type="ARBA" id="ARBA00004569"/>
    </source>
</evidence>
<protein>
    <recommendedName>
        <fullName evidence="15">EF-hand domain-containing protein</fullName>
    </recommendedName>
</protein>
<sequence length="1097" mass="124281">MAFSSSPSSFEFSRRFYLIRMNLSPVFVAIAVVGLSSQGTASSVTTSQLVSSAPEIVEYCASKLTCLLPKLKAAEDEERDNENEENKEENMSSFRREIIGFREKKIIEYENRLRSYSTADKVFRYFATVKIVNAVGSEIFMTPDDFLRSLTPGMRQPDGLGLDQFVSYDLKTLRTKMKLKTALSEDSVFRRLDSTGLGLISFSEYIFLITVLSTSPRQYEFAFRMFDLNGDGVVDIDEFILVAALQIIFVSAVLLVTEVGQVSRLFQRQSTTGSRHRDNHQTGNVFKGPDTVLATYFFGTNLDQKLTIHQFIEFQKLLQREIHTLEFQRKRTNGNGYLSELDFADLILTYTLFPHKKKSKMLSRVRQRYKDCHLGVSLEDYLTFYSFLNNINDVDMSLSFYHIAGASINQDTLKNVARTVAKVQMSDHVIGVVFTIFDENLDGHLSNREFVSVMKGRLQRGLERPKDVGFTKLMRVCAKCALERREYVRIGKCGESGKSHPCYRKCLPGLTFTCVYNFTISEHGTMALQCGDCPNNLTHCGNVGCIQAGGLIRVSSVVNQRIPGPGIQLEIVDNQSQYYIISPSPKGFEESDGLFGPLVVRRPLTSDPSSSYYDYDLAEHYIIVWHWYSQPSSHHLTTALHMNGSVYGAGLIINGKGGLENFGAGWKETYSKMPRETFTISKGKRYRFRLAFNSAVYCPVQMSIDQHKLTVIASESASFQPVEVSSLMMNGGERYDVVVKGDQIPGNYWIRFRALGDCYKDHIKVHQEAVLHYQETEEGLPLAGTAYEDGRVTGKVLNPMQVSVTNYTEDSIILVSDLNNTDFDQEVDVSGEPDHVEYLYFDFNSFDRSCVCDTVEALWETVGQYARKMDARYRNVTGDNLVAPGPYPQINNKLFSYPSFPLLTQREHVTPDLLCRSNTTDSPHCSDKYCKCPYVIDLRLNSLVEIVLIDISIIRDQDHPFHLHGYSFHVVAMGTVGENITLDYIRDLNEKGKIPKKLNNAPIKDTVSVPTRGYAILRFVTTNPGYWFFHCHISNHVEMGMALVMKVGDHEDMLEEPEDFPTCGSWQRKAESGDEKYYWSSASLVKASYVMLLSLFL</sequence>
<dbReference type="SUPFAM" id="SSF49503">
    <property type="entry name" value="Cupredoxins"/>
    <property type="match status" value="2"/>
</dbReference>
<dbReference type="GO" id="GO:0036444">
    <property type="term" value="P:calcium import into the mitochondrion"/>
    <property type="evidence" value="ECO:0007669"/>
    <property type="project" value="TreeGrafter"/>
</dbReference>
<keyword evidence="5" id="KW-0109">Calcium transport</keyword>
<dbReference type="GO" id="GO:0051560">
    <property type="term" value="P:mitochondrial calcium ion homeostasis"/>
    <property type="evidence" value="ECO:0007669"/>
    <property type="project" value="TreeGrafter"/>
</dbReference>
<dbReference type="Pfam" id="PF00394">
    <property type="entry name" value="Cu-oxidase"/>
    <property type="match status" value="1"/>
</dbReference>
<dbReference type="InterPro" id="IPR039800">
    <property type="entry name" value="MICU1/2/3"/>
</dbReference>
<comment type="subcellular location">
    <subcellularLocation>
        <location evidence="1">Mitochondrion inner membrane</location>
    </subcellularLocation>
    <subcellularLocation>
        <location evidence="2">Mitochondrion intermembrane space</location>
    </subcellularLocation>
</comment>
<evidence type="ECO:0000256" key="3">
    <source>
        <dbReference type="ARBA" id="ARBA00010609"/>
    </source>
</evidence>
<keyword evidence="12" id="KW-0496">Mitochondrion</keyword>
<keyword evidence="10" id="KW-0809">Transit peptide</keyword>
<dbReference type="Gene3D" id="2.60.40.420">
    <property type="entry name" value="Cupredoxins - blue copper proteins"/>
    <property type="match status" value="2"/>
</dbReference>
<comment type="similarity">
    <text evidence="14">Belongs to the MICU1 family. MICU1 subfamily.</text>
</comment>
<dbReference type="PANTHER" id="PTHR12294">
    <property type="entry name" value="EF HAND DOMAIN FAMILY A1,A2-RELATED"/>
    <property type="match status" value="1"/>
</dbReference>
<dbReference type="CDD" id="cd00051">
    <property type="entry name" value="EFh"/>
    <property type="match status" value="1"/>
</dbReference>
<dbReference type="InterPro" id="IPR033138">
    <property type="entry name" value="Cu_oxidase_CS"/>
</dbReference>
<dbReference type="Pfam" id="PF13833">
    <property type="entry name" value="EF-hand_8"/>
    <property type="match status" value="1"/>
</dbReference>
<reference evidence="16" key="1">
    <citation type="submission" date="2020-11" db="EMBL/GenBank/DDBJ databases">
        <authorList>
            <person name="Tran Van P."/>
        </authorList>
    </citation>
    <scope>NUCLEOTIDE SEQUENCE</scope>
</reference>
<dbReference type="GO" id="GO:0005509">
    <property type="term" value="F:calcium ion binding"/>
    <property type="evidence" value="ECO:0007669"/>
    <property type="project" value="InterPro"/>
</dbReference>
<dbReference type="CDD" id="cd13884">
    <property type="entry name" value="CuRO_2_tcLCC_insect_like"/>
    <property type="match status" value="1"/>
</dbReference>
<evidence type="ECO:0000256" key="9">
    <source>
        <dbReference type="ARBA" id="ARBA00022837"/>
    </source>
</evidence>
<evidence type="ECO:0000256" key="7">
    <source>
        <dbReference type="ARBA" id="ARBA00022737"/>
    </source>
</evidence>
<dbReference type="Pfam" id="PF07731">
    <property type="entry name" value="Cu-oxidase_2"/>
    <property type="match status" value="1"/>
</dbReference>
<evidence type="ECO:0000313" key="16">
    <source>
        <dbReference type="EMBL" id="CAD7427979.1"/>
    </source>
</evidence>
<evidence type="ECO:0000256" key="4">
    <source>
        <dbReference type="ARBA" id="ARBA00022448"/>
    </source>
</evidence>
<dbReference type="InterPro" id="IPR018247">
    <property type="entry name" value="EF_Hand_1_Ca_BS"/>
</dbReference>
<feature type="domain" description="EF-hand" evidence="15">
    <location>
        <begin position="214"/>
        <end position="249"/>
    </location>
</feature>
<dbReference type="InterPro" id="IPR011992">
    <property type="entry name" value="EF-hand-dom_pair"/>
</dbReference>
<gene>
    <name evidence="16" type="ORF">TMSB3V08_LOCUS4804</name>
</gene>
<keyword evidence="11" id="KW-0406">Ion transport</keyword>
<keyword evidence="6" id="KW-0479">Metal-binding</keyword>
<evidence type="ECO:0000256" key="8">
    <source>
        <dbReference type="ARBA" id="ARBA00022792"/>
    </source>
</evidence>
<dbReference type="CDD" id="cd13905">
    <property type="entry name" value="CuRO_3_tcLLC2_insect_like"/>
    <property type="match status" value="1"/>
</dbReference>
<dbReference type="InterPro" id="IPR011706">
    <property type="entry name" value="Cu-oxidase_C"/>
</dbReference>
<dbReference type="SMART" id="SM00054">
    <property type="entry name" value="EFh"/>
    <property type="match status" value="3"/>
</dbReference>
<dbReference type="PROSITE" id="PS00079">
    <property type="entry name" value="MULTICOPPER_OXIDASE1"/>
    <property type="match status" value="1"/>
</dbReference>
<dbReference type="InterPro" id="IPR002048">
    <property type="entry name" value="EF_hand_dom"/>
</dbReference>
<keyword evidence="4" id="KW-0813">Transport</keyword>
<dbReference type="PROSITE" id="PS00080">
    <property type="entry name" value="MULTICOPPER_OXIDASE2"/>
    <property type="match status" value="1"/>
</dbReference>
<proteinExistence type="inferred from homology"/>
<dbReference type="Pfam" id="PF13202">
    <property type="entry name" value="EF-hand_5"/>
    <property type="match status" value="1"/>
</dbReference>
<dbReference type="GO" id="GO:0005507">
    <property type="term" value="F:copper ion binding"/>
    <property type="evidence" value="ECO:0007669"/>
    <property type="project" value="InterPro"/>
</dbReference>
<comment type="similarity">
    <text evidence="3">Belongs to the multicopper oxidase family.</text>
</comment>
<dbReference type="GO" id="GO:1990246">
    <property type="term" value="C:uniplex complex"/>
    <property type="evidence" value="ECO:0007669"/>
    <property type="project" value="TreeGrafter"/>
</dbReference>
<dbReference type="AlphaFoldDB" id="A0A7R9E6G9"/>
<name>A0A7R9E6G9_9NEOP</name>
<evidence type="ECO:0000256" key="5">
    <source>
        <dbReference type="ARBA" id="ARBA00022568"/>
    </source>
</evidence>
<keyword evidence="8" id="KW-0999">Mitochondrion inner membrane</keyword>
<evidence type="ECO:0000256" key="13">
    <source>
        <dbReference type="ARBA" id="ARBA00023136"/>
    </source>
</evidence>
<dbReference type="PROSITE" id="PS00018">
    <property type="entry name" value="EF_HAND_1"/>
    <property type="match status" value="1"/>
</dbReference>
<dbReference type="PANTHER" id="PTHR12294:SF1">
    <property type="entry name" value="CALCIUM UPTAKE PROTEIN 1, MITOCHONDRIAL"/>
    <property type="match status" value="1"/>
</dbReference>
<dbReference type="PROSITE" id="PS50222">
    <property type="entry name" value="EF_HAND_2"/>
    <property type="match status" value="2"/>
</dbReference>
<dbReference type="InterPro" id="IPR008972">
    <property type="entry name" value="Cupredoxin"/>
</dbReference>
<dbReference type="SUPFAM" id="SSF47473">
    <property type="entry name" value="EF-hand"/>
    <property type="match status" value="2"/>
</dbReference>
<keyword evidence="9" id="KW-0106">Calcium</keyword>
<evidence type="ECO:0000259" key="15">
    <source>
        <dbReference type="PROSITE" id="PS50222"/>
    </source>
</evidence>
<dbReference type="InterPro" id="IPR002355">
    <property type="entry name" value="Cu_oxidase_Cu_BS"/>
</dbReference>
<dbReference type="Gene3D" id="1.10.238.10">
    <property type="entry name" value="EF-hand"/>
    <property type="match status" value="2"/>
</dbReference>
<dbReference type="GO" id="GO:0016491">
    <property type="term" value="F:oxidoreductase activity"/>
    <property type="evidence" value="ECO:0007669"/>
    <property type="project" value="InterPro"/>
</dbReference>
<evidence type="ECO:0000256" key="1">
    <source>
        <dbReference type="ARBA" id="ARBA00004273"/>
    </source>
</evidence>
<evidence type="ECO:0000256" key="14">
    <source>
        <dbReference type="ARBA" id="ARBA00038333"/>
    </source>
</evidence>
<evidence type="ECO:0000256" key="10">
    <source>
        <dbReference type="ARBA" id="ARBA00022946"/>
    </source>
</evidence>
<dbReference type="GO" id="GO:0005758">
    <property type="term" value="C:mitochondrial intermembrane space"/>
    <property type="evidence" value="ECO:0007669"/>
    <property type="project" value="UniProtKB-SubCell"/>
</dbReference>